<dbReference type="SUPFAM" id="SSF81383">
    <property type="entry name" value="F-box domain"/>
    <property type="match status" value="1"/>
</dbReference>
<dbReference type="PROSITE" id="PS50181">
    <property type="entry name" value="FBOX"/>
    <property type="match status" value="1"/>
</dbReference>
<keyword evidence="3" id="KW-1185">Reference proteome</keyword>
<dbReference type="InterPro" id="IPR036047">
    <property type="entry name" value="F-box-like_dom_sf"/>
</dbReference>
<dbReference type="InterPro" id="IPR001810">
    <property type="entry name" value="F-box_dom"/>
</dbReference>
<organism evidence="2 3">
    <name type="scientific">Roridomyces roridus</name>
    <dbReference type="NCBI Taxonomy" id="1738132"/>
    <lineage>
        <taxon>Eukaryota</taxon>
        <taxon>Fungi</taxon>
        <taxon>Dikarya</taxon>
        <taxon>Basidiomycota</taxon>
        <taxon>Agaricomycotina</taxon>
        <taxon>Agaricomycetes</taxon>
        <taxon>Agaricomycetidae</taxon>
        <taxon>Agaricales</taxon>
        <taxon>Marasmiineae</taxon>
        <taxon>Mycenaceae</taxon>
        <taxon>Roridomyces</taxon>
    </lineage>
</organism>
<gene>
    <name evidence="2" type="ORF">FB45DRAFT_300529</name>
</gene>
<protein>
    <recommendedName>
        <fullName evidence="1">F-box domain-containing protein</fullName>
    </recommendedName>
</protein>
<evidence type="ECO:0000313" key="2">
    <source>
        <dbReference type="EMBL" id="KAJ7644878.1"/>
    </source>
</evidence>
<evidence type="ECO:0000259" key="1">
    <source>
        <dbReference type="PROSITE" id="PS50181"/>
    </source>
</evidence>
<name>A0AAD7CCN6_9AGAR</name>
<dbReference type="AlphaFoldDB" id="A0AAD7CCN6"/>
<dbReference type="CDD" id="cd09917">
    <property type="entry name" value="F-box_SF"/>
    <property type="match status" value="1"/>
</dbReference>
<proteinExistence type="predicted"/>
<sequence>MHFDRPTAFMEELRSQVRAKIPEGTRGHLYTEALESEVRAKIPKEILDGLLYTDEDVAASRDRVILCAYPEDDYDYSNEPGAIKLPHDCWMLHDFEPCDYVEYQHRGDQLRKYEQRRRVHLEHEFGVVTHCSLVIFRCRFPEFSPSLISRVVRHGNPREFHGCVVATQEQWVEWLKVVDVAFEDNDDEAPKDWWLEFLTRSDRTSEGIIHDAWMGPGNMWMFVRPDRFPITEALALQPFQEFAVNTPSDTSNGSLALPDFPLDIILELCSYLPLRSLLYLTQINKRLRALILPHLDVLVGRSFKHERRSLLPETPSSAYRSNEEHEWWTKEWVEGGKGDVNSIPWTAYARACATSRSMRSRKRIWDIVGEMEVAARRDVVI</sequence>
<evidence type="ECO:0000313" key="3">
    <source>
        <dbReference type="Proteomes" id="UP001221142"/>
    </source>
</evidence>
<comment type="caution">
    <text evidence="2">The sequence shown here is derived from an EMBL/GenBank/DDBJ whole genome shotgun (WGS) entry which is preliminary data.</text>
</comment>
<dbReference type="Proteomes" id="UP001221142">
    <property type="component" value="Unassembled WGS sequence"/>
</dbReference>
<accession>A0AAD7CCN6</accession>
<reference evidence="2" key="1">
    <citation type="submission" date="2023-03" db="EMBL/GenBank/DDBJ databases">
        <title>Massive genome expansion in bonnet fungi (Mycena s.s.) driven by repeated elements and novel gene families across ecological guilds.</title>
        <authorList>
            <consortium name="Lawrence Berkeley National Laboratory"/>
            <person name="Harder C.B."/>
            <person name="Miyauchi S."/>
            <person name="Viragh M."/>
            <person name="Kuo A."/>
            <person name="Thoen E."/>
            <person name="Andreopoulos B."/>
            <person name="Lu D."/>
            <person name="Skrede I."/>
            <person name="Drula E."/>
            <person name="Henrissat B."/>
            <person name="Morin E."/>
            <person name="Kohler A."/>
            <person name="Barry K."/>
            <person name="LaButti K."/>
            <person name="Morin E."/>
            <person name="Salamov A."/>
            <person name="Lipzen A."/>
            <person name="Mereny Z."/>
            <person name="Hegedus B."/>
            <person name="Baldrian P."/>
            <person name="Stursova M."/>
            <person name="Weitz H."/>
            <person name="Taylor A."/>
            <person name="Grigoriev I.V."/>
            <person name="Nagy L.G."/>
            <person name="Martin F."/>
            <person name="Kauserud H."/>
        </authorList>
    </citation>
    <scope>NUCLEOTIDE SEQUENCE</scope>
    <source>
        <strain evidence="2">9284</strain>
    </source>
</reference>
<dbReference type="EMBL" id="JARKIF010000003">
    <property type="protein sequence ID" value="KAJ7644878.1"/>
    <property type="molecule type" value="Genomic_DNA"/>
</dbReference>
<feature type="domain" description="F-box" evidence="1">
    <location>
        <begin position="254"/>
        <end position="306"/>
    </location>
</feature>